<evidence type="ECO:0000256" key="4">
    <source>
        <dbReference type="ARBA" id="ARBA00008343"/>
    </source>
</evidence>
<gene>
    <name evidence="15" type="ORF">OJ996_08160</name>
</gene>
<dbReference type="SUPFAM" id="SSF55811">
    <property type="entry name" value="Nudix"/>
    <property type="match status" value="1"/>
</dbReference>
<evidence type="ECO:0000313" key="15">
    <source>
        <dbReference type="EMBL" id="MCW1913544.1"/>
    </source>
</evidence>
<reference evidence="15" key="1">
    <citation type="submission" date="2022-10" db="EMBL/GenBank/DDBJ databases">
        <title>Luteolibacter sp. GHJ8, whole genome shotgun sequencing project.</title>
        <authorList>
            <person name="Zhao G."/>
            <person name="Shen L."/>
        </authorList>
    </citation>
    <scope>NUCLEOTIDE SEQUENCE</scope>
    <source>
        <strain evidence="15">GHJ8</strain>
    </source>
</reference>
<comment type="catalytic activity">
    <reaction evidence="1">
        <text>Hydrolyzes free adenine bases from 7,8-dihydro-8-oxoguanine:adenine mismatched double-stranded DNA, leaving an apurinic site.</text>
        <dbReference type="EC" id="3.2.2.31"/>
    </reaction>
</comment>
<comment type="cofactor">
    <cofactor evidence="2">
        <name>[4Fe-4S] cluster</name>
        <dbReference type="ChEBI" id="CHEBI:49883"/>
    </cofactor>
</comment>
<evidence type="ECO:0000256" key="12">
    <source>
        <dbReference type="ARBA" id="ARBA00023204"/>
    </source>
</evidence>
<dbReference type="SMART" id="SM00478">
    <property type="entry name" value="ENDO3c"/>
    <property type="match status" value="1"/>
</dbReference>
<evidence type="ECO:0000256" key="9">
    <source>
        <dbReference type="ARBA" id="ARBA00022801"/>
    </source>
</evidence>
<dbReference type="InterPro" id="IPR044298">
    <property type="entry name" value="MIG/MutY"/>
</dbReference>
<dbReference type="InterPro" id="IPR000445">
    <property type="entry name" value="HhH_motif"/>
</dbReference>
<proteinExistence type="inferred from homology"/>
<evidence type="ECO:0000259" key="14">
    <source>
        <dbReference type="SMART" id="SM00478"/>
    </source>
</evidence>
<dbReference type="Gene3D" id="1.10.340.30">
    <property type="entry name" value="Hypothetical protein, domain 2"/>
    <property type="match status" value="1"/>
</dbReference>
<keyword evidence="11" id="KW-0411">Iron-sulfur</keyword>
<evidence type="ECO:0000256" key="1">
    <source>
        <dbReference type="ARBA" id="ARBA00000843"/>
    </source>
</evidence>
<evidence type="ECO:0000256" key="13">
    <source>
        <dbReference type="ARBA" id="ARBA00023295"/>
    </source>
</evidence>
<keyword evidence="12" id="KW-0234">DNA repair</keyword>
<evidence type="ECO:0000256" key="2">
    <source>
        <dbReference type="ARBA" id="ARBA00001966"/>
    </source>
</evidence>
<dbReference type="Gene3D" id="1.10.1670.10">
    <property type="entry name" value="Helix-hairpin-Helix base-excision DNA repair enzymes (C-terminal)"/>
    <property type="match status" value="1"/>
</dbReference>
<keyword evidence="8" id="KW-0227">DNA damage</keyword>
<dbReference type="EMBL" id="JAPDDR010000003">
    <property type="protein sequence ID" value="MCW1913544.1"/>
    <property type="molecule type" value="Genomic_DNA"/>
</dbReference>
<evidence type="ECO:0000256" key="3">
    <source>
        <dbReference type="ARBA" id="ARBA00002933"/>
    </source>
</evidence>
<evidence type="ECO:0000256" key="10">
    <source>
        <dbReference type="ARBA" id="ARBA00023004"/>
    </source>
</evidence>
<dbReference type="InterPro" id="IPR015797">
    <property type="entry name" value="NUDIX_hydrolase-like_dom_sf"/>
</dbReference>
<evidence type="ECO:0000256" key="5">
    <source>
        <dbReference type="ARBA" id="ARBA00012045"/>
    </source>
</evidence>
<keyword evidence="9" id="KW-0378">Hydrolase</keyword>
<comment type="function">
    <text evidence="3">Adenine glycosylase active on G-A mispairs. MutY also corrects error-prone DNA synthesis past GO lesions which are due to the oxidatively damaged form of guanine: 7,8-dihydro-8-oxoguanine (8-oxo-dGTP).</text>
</comment>
<organism evidence="15 16">
    <name type="scientific">Luteolibacter rhizosphaerae</name>
    <dbReference type="NCBI Taxonomy" id="2989719"/>
    <lineage>
        <taxon>Bacteria</taxon>
        <taxon>Pseudomonadati</taxon>
        <taxon>Verrucomicrobiota</taxon>
        <taxon>Verrucomicrobiia</taxon>
        <taxon>Verrucomicrobiales</taxon>
        <taxon>Verrucomicrobiaceae</taxon>
        <taxon>Luteolibacter</taxon>
    </lineage>
</organism>
<evidence type="ECO:0000256" key="8">
    <source>
        <dbReference type="ARBA" id="ARBA00022763"/>
    </source>
</evidence>
<evidence type="ECO:0000256" key="7">
    <source>
        <dbReference type="ARBA" id="ARBA00022723"/>
    </source>
</evidence>
<evidence type="ECO:0000313" key="16">
    <source>
        <dbReference type="Proteomes" id="UP001165653"/>
    </source>
</evidence>
<dbReference type="InterPro" id="IPR023170">
    <property type="entry name" value="HhH_base_excis_C"/>
</dbReference>
<dbReference type="PANTHER" id="PTHR42944:SF1">
    <property type="entry name" value="ADENINE DNA GLYCOSYLASE"/>
    <property type="match status" value="1"/>
</dbReference>
<dbReference type="PROSITE" id="PS01155">
    <property type="entry name" value="ENDONUCLEASE_III_2"/>
    <property type="match status" value="1"/>
</dbReference>
<evidence type="ECO:0000256" key="6">
    <source>
        <dbReference type="ARBA" id="ARBA00022023"/>
    </source>
</evidence>
<evidence type="ECO:0000256" key="11">
    <source>
        <dbReference type="ARBA" id="ARBA00023014"/>
    </source>
</evidence>
<dbReference type="InterPro" id="IPR003265">
    <property type="entry name" value="HhH-GPD_domain"/>
</dbReference>
<dbReference type="RefSeq" id="WP_264513045.1">
    <property type="nucleotide sequence ID" value="NZ_JAPDDR010000003.1"/>
</dbReference>
<name>A0ABT3G215_9BACT</name>
<dbReference type="Pfam" id="PF00633">
    <property type="entry name" value="HHH"/>
    <property type="match status" value="1"/>
</dbReference>
<dbReference type="CDD" id="cd00056">
    <property type="entry name" value="ENDO3c"/>
    <property type="match status" value="1"/>
</dbReference>
<keyword evidence="7" id="KW-0479">Metal-binding</keyword>
<feature type="domain" description="HhH-GPD" evidence="14">
    <location>
        <begin position="49"/>
        <end position="202"/>
    </location>
</feature>
<comment type="caution">
    <text evidence="15">The sequence shown here is derived from an EMBL/GenBank/DDBJ whole genome shotgun (WGS) entry which is preliminary data.</text>
</comment>
<dbReference type="SUPFAM" id="SSF48150">
    <property type="entry name" value="DNA-glycosylase"/>
    <property type="match status" value="1"/>
</dbReference>
<keyword evidence="16" id="KW-1185">Reference proteome</keyword>
<keyword evidence="10" id="KW-0408">Iron</keyword>
<dbReference type="Pfam" id="PF00730">
    <property type="entry name" value="HhH-GPD"/>
    <property type="match status" value="1"/>
</dbReference>
<dbReference type="InterPro" id="IPR011257">
    <property type="entry name" value="DNA_glycosylase"/>
</dbReference>
<comment type="similarity">
    <text evidence="4">Belongs to the Nth/MutY family.</text>
</comment>
<protein>
    <recommendedName>
        <fullName evidence="6">Adenine DNA glycosylase</fullName>
        <ecNumber evidence="5">3.2.2.31</ecNumber>
    </recommendedName>
</protein>
<dbReference type="PANTHER" id="PTHR42944">
    <property type="entry name" value="ADENINE DNA GLYCOSYLASE"/>
    <property type="match status" value="1"/>
</dbReference>
<dbReference type="EC" id="3.2.2.31" evidence="5"/>
<sequence>MLKPISRQTPLDAPEAFRAALRGWFEQNGRDYPWRRTTDPYAVLVSEVMLQQTQIATVLGRGFYTRFLERFPDVASLAAAEDEPLLKAWEGLGYYRRARMLRESARAVMQQHGGSFPRDHAGLLDLPGIGRYTAGALFSFAFDLPAPLVDGNVARVLARLFDRADPVDTGAMQKWLWNTAEQLLDREHPRIFNSALMELGQTHCRPGVPDCLSCPVSAFCQTREPSALPVKAKKQVIKEIDEHVLFVVDQGRLLMCQQGKGRREGMWRLPVRGKDEVAGLPLLHRRKYGITRYRVTLHLHDCAQGPPVATHRAGECWVPLPELARIVIPPADRAAITAVLDAAEEIA</sequence>
<keyword evidence="13" id="KW-0326">Glycosidase</keyword>
<dbReference type="InterPro" id="IPR004036">
    <property type="entry name" value="Endonuclease-III-like_CS2"/>
</dbReference>
<dbReference type="Proteomes" id="UP001165653">
    <property type="component" value="Unassembled WGS sequence"/>
</dbReference>
<accession>A0ABT3G215</accession>